<dbReference type="PANTHER" id="PTHR30514:SF1">
    <property type="entry name" value="HTH-TYPE TRANSCRIPTIONAL REGULATOR HEXR-RELATED"/>
    <property type="match status" value="1"/>
</dbReference>
<evidence type="ECO:0000256" key="1">
    <source>
        <dbReference type="ARBA" id="ARBA00023015"/>
    </source>
</evidence>
<dbReference type="GO" id="GO:0003677">
    <property type="term" value="F:DNA binding"/>
    <property type="evidence" value="ECO:0007669"/>
    <property type="project" value="UniProtKB-KW"/>
</dbReference>
<dbReference type="GO" id="GO:0003700">
    <property type="term" value="F:DNA-binding transcription factor activity"/>
    <property type="evidence" value="ECO:0007669"/>
    <property type="project" value="InterPro"/>
</dbReference>
<feature type="domain" description="HTH rpiR-type" evidence="4">
    <location>
        <begin position="3"/>
        <end position="79"/>
    </location>
</feature>
<evidence type="ECO:0000259" key="4">
    <source>
        <dbReference type="PROSITE" id="PS51071"/>
    </source>
</evidence>
<gene>
    <name evidence="6" type="ORF">FB460_2484</name>
</gene>
<dbReference type="AlphaFoldDB" id="A0A542Z8C7"/>
<feature type="domain" description="SIS" evidence="5">
    <location>
        <begin position="129"/>
        <end position="269"/>
    </location>
</feature>
<dbReference type="GO" id="GO:1901135">
    <property type="term" value="P:carbohydrate derivative metabolic process"/>
    <property type="evidence" value="ECO:0007669"/>
    <property type="project" value="InterPro"/>
</dbReference>
<dbReference type="SUPFAM" id="SSF53697">
    <property type="entry name" value="SIS domain"/>
    <property type="match status" value="1"/>
</dbReference>
<dbReference type="Gene3D" id="1.10.10.10">
    <property type="entry name" value="Winged helix-like DNA-binding domain superfamily/Winged helix DNA-binding domain"/>
    <property type="match status" value="1"/>
</dbReference>
<dbReference type="EMBL" id="VFOR01000004">
    <property type="protein sequence ID" value="TQL56594.1"/>
    <property type="molecule type" value="Genomic_DNA"/>
</dbReference>
<keyword evidence="2" id="KW-0238">DNA-binding</keyword>
<name>A0A542Z8C7_9ACTN</name>
<dbReference type="InterPro" id="IPR009057">
    <property type="entry name" value="Homeodomain-like_sf"/>
</dbReference>
<protein>
    <submittedName>
        <fullName evidence="6">RpiR family transcriptional regulator</fullName>
    </submittedName>
</protein>
<dbReference type="PANTHER" id="PTHR30514">
    <property type="entry name" value="GLUCOKINASE"/>
    <property type="match status" value="1"/>
</dbReference>
<evidence type="ECO:0000313" key="6">
    <source>
        <dbReference type="EMBL" id="TQL56594.1"/>
    </source>
</evidence>
<reference evidence="6 7" key="1">
    <citation type="submission" date="2019-06" db="EMBL/GenBank/DDBJ databases">
        <title>Sequencing the genomes of 1000 actinobacteria strains.</title>
        <authorList>
            <person name="Klenk H.-P."/>
        </authorList>
    </citation>
    <scope>NUCLEOTIDE SEQUENCE [LARGE SCALE GENOMIC DNA]</scope>
    <source>
        <strain evidence="6 7">DSM 8251</strain>
    </source>
</reference>
<sequence length="300" mass="32015">MSEGILQRVGSIAANGSTAEGRVARVVVDDPHEVLGATVADLAKAAGVSQASVIRFARSVGCDGWPPLRLALAQELSRRAVELERSDIAEGTINDDDCLHDVVQKIAFHEARSIEQTARLINEDTLEFVARTVAEGPRTLVFGVGASALAAMDLEQKLERIGLPCRFSPDTHQQLMHASLAPRGALALGISFSGRTAEVENALRLAAERGAVTVALTGVEGSPVGEAADHVLLCHAREAEFRAGALASRLVQLAVVDFLFVRVAQLRLGDVESTLEQTRRAVAAHRKQDLSGRSRESQSH</sequence>
<dbReference type="Pfam" id="PF01418">
    <property type="entry name" value="HTH_6"/>
    <property type="match status" value="1"/>
</dbReference>
<dbReference type="InterPro" id="IPR001347">
    <property type="entry name" value="SIS_dom"/>
</dbReference>
<dbReference type="InterPro" id="IPR035472">
    <property type="entry name" value="RpiR-like_SIS"/>
</dbReference>
<dbReference type="SUPFAM" id="SSF46689">
    <property type="entry name" value="Homeodomain-like"/>
    <property type="match status" value="1"/>
</dbReference>
<dbReference type="Pfam" id="PF01380">
    <property type="entry name" value="SIS"/>
    <property type="match status" value="1"/>
</dbReference>
<evidence type="ECO:0000259" key="5">
    <source>
        <dbReference type="PROSITE" id="PS51464"/>
    </source>
</evidence>
<organism evidence="6 7">
    <name type="scientific">Propioniferax innocua</name>
    <dbReference type="NCBI Taxonomy" id="1753"/>
    <lineage>
        <taxon>Bacteria</taxon>
        <taxon>Bacillati</taxon>
        <taxon>Actinomycetota</taxon>
        <taxon>Actinomycetes</taxon>
        <taxon>Propionibacteriales</taxon>
        <taxon>Propionibacteriaceae</taxon>
        <taxon>Propioniferax</taxon>
    </lineage>
</organism>
<dbReference type="PROSITE" id="PS51071">
    <property type="entry name" value="HTH_RPIR"/>
    <property type="match status" value="1"/>
</dbReference>
<dbReference type="GO" id="GO:0097367">
    <property type="term" value="F:carbohydrate derivative binding"/>
    <property type="evidence" value="ECO:0007669"/>
    <property type="project" value="InterPro"/>
</dbReference>
<evidence type="ECO:0000313" key="7">
    <source>
        <dbReference type="Proteomes" id="UP000316196"/>
    </source>
</evidence>
<accession>A0A542Z8C7</accession>
<evidence type="ECO:0000256" key="2">
    <source>
        <dbReference type="ARBA" id="ARBA00023125"/>
    </source>
</evidence>
<comment type="caution">
    <text evidence="6">The sequence shown here is derived from an EMBL/GenBank/DDBJ whole genome shotgun (WGS) entry which is preliminary data.</text>
</comment>
<proteinExistence type="predicted"/>
<keyword evidence="3" id="KW-0804">Transcription</keyword>
<dbReference type="InterPro" id="IPR000281">
    <property type="entry name" value="HTH_RpiR"/>
</dbReference>
<dbReference type="InterPro" id="IPR046348">
    <property type="entry name" value="SIS_dom_sf"/>
</dbReference>
<dbReference type="Gene3D" id="3.40.50.10490">
    <property type="entry name" value="Glucose-6-phosphate isomerase like protein, domain 1"/>
    <property type="match status" value="1"/>
</dbReference>
<dbReference type="OrthoDB" id="370421at2"/>
<dbReference type="PROSITE" id="PS51464">
    <property type="entry name" value="SIS"/>
    <property type="match status" value="1"/>
</dbReference>
<evidence type="ECO:0000256" key="3">
    <source>
        <dbReference type="ARBA" id="ARBA00023163"/>
    </source>
</evidence>
<keyword evidence="1" id="KW-0805">Transcription regulation</keyword>
<dbReference type="Proteomes" id="UP000316196">
    <property type="component" value="Unassembled WGS sequence"/>
</dbReference>
<dbReference type="InterPro" id="IPR036388">
    <property type="entry name" value="WH-like_DNA-bd_sf"/>
</dbReference>
<dbReference type="CDD" id="cd05013">
    <property type="entry name" value="SIS_RpiR"/>
    <property type="match status" value="1"/>
</dbReference>
<dbReference type="InterPro" id="IPR047640">
    <property type="entry name" value="RpiR-like"/>
</dbReference>
<keyword evidence="7" id="KW-1185">Reference proteome</keyword>